<dbReference type="AlphaFoldDB" id="A0A059NYY8"/>
<reference evidence="1 2" key="2">
    <citation type="submission" date="2014-05" db="EMBL/GenBank/DDBJ databases">
        <title>Draft genome sequence of Halobacillus karajensis HK-03.</title>
        <authorList>
            <person name="Khelaifia S."/>
            <person name="Croce O."/>
            <person name="Lagier J.C."/>
            <person name="Raoult D."/>
        </authorList>
    </citation>
    <scope>NUCLEOTIDE SEQUENCE [LARGE SCALE GENOMIC DNA]</scope>
    <source>
        <strain evidence="1 2">HD-03</strain>
    </source>
</reference>
<name>A0A059NYY8_9BACI</name>
<comment type="caution">
    <text evidence="1">The sequence shown here is derived from an EMBL/GenBank/DDBJ whole genome shotgun (WGS) entry which is preliminary data.</text>
</comment>
<sequence length="68" mass="7743">MAYTKRKKNRLNPSYKEAKDANTAAPLLDLFILFPYSPPNHPQGQLFLAKAGSFIIRLFDDVIESEQC</sequence>
<dbReference type="Proteomes" id="UP000028868">
    <property type="component" value="Unassembled WGS sequence"/>
</dbReference>
<proteinExistence type="predicted"/>
<reference evidence="2" key="1">
    <citation type="submission" date="2014-03" db="EMBL/GenBank/DDBJ databases">
        <authorList>
            <person name="Urmite Genomes U."/>
        </authorList>
    </citation>
    <scope>NUCLEOTIDE SEQUENCE [LARGE SCALE GENOMIC DNA]</scope>
    <source>
        <strain evidence="2">HD-03</strain>
    </source>
</reference>
<dbReference type="EMBL" id="CCDI010000001">
    <property type="protein sequence ID" value="CDQ22908.1"/>
    <property type="molecule type" value="Genomic_DNA"/>
</dbReference>
<organism evidence="1 2">
    <name type="scientific">Halobacillus karajensis</name>
    <dbReference type="NCBI Taxonomy" id="195088"/>
    <lineage>
        <taxon>Bacteria</taxon>
        <taxon>Bacillati</taxon>
        <taxon>Bacillota</taxon>
        <taxon>Bacilli</taxon>
        <taxon>Bacillales</taxon>
        <taxon>Bacillaceae</taxon>
        <taxon>Halobacillus</taxon>
    </lineage>
</organism>
<gene>
    <name evidence="1" type="ORF">BN983_01126</name>
</gene>
<evidence type="ECO:0000313" key="2">
    <source>
        <dbReference type="Proteomes" id="UP000028868"/>
    </source>
</evidence>
<keyword evidence="2" id="KW-1185">Reference proteome</keyword>
<accession>A0A059NYY8</accession>
<evidence type="ECO:0000313" key="1">
    <source>
        <dbReference type="EMBL" id="CDQ22908.1"/>
    </source>
</evidence>
<protein>
    <submittedName>
        <fullName evidence="1">Uncharacterized protein</fullName>
    </submittedName>
</protein>